<dbReference type="Proteomes" id="UP000792457">
    <property type="component" value="Unassembled WGS sequence"/>
</dbReference>
<evidence type="ECO:0000313" key="2">
    <source>
        <dbReference type="EMBL" id="KAG8234593.1"/>
    </source>
</evidence>
<dbReference type="AlphaFoldDB" id="A0A8K0KHT7"/>
<accession>A0A8K0KHT7</accession>
<reference evidence="2" key="1">
    <citation type="submission" date="2013-04" db="EMBL/GenBank/DDBJ databases">
        <authorList>
            <person name="Qu J."/>
            <person name="Murali S.C."/>
            <person name="Bandaranaike D."/>
            <person name="Bellair M."/>
            <person name="Blankenburg K."/>
            <person name="Chao H."/>
            <person name="Dinh H."/>
            <person name="Doddapaneni H."/>
            <person name="Downs B."/>
            <person name="Dugan-Rocha S."/>
            <person name="Elkadiri S."/>
            <person name="Gnanaolivu R.D."/>
            <person name="Hernandez B."/>
            <person name="Javaid M."/>
            <person name="Jayaseelan J.C."/>
            <person name="Lee S."/>
            <person name="Li M."/>
            <person name="Ming W."/>
            <person name="Munidasa M."/>
            <person name="Muniz J."/>
            <person name="Nguyen L."/>
            <person name="Ongeri F."/>
            <person name="Osuji N."/>
            <person name="Pu L.-L."/>
            <person name="Puazo M."/>
            <person name="Qu C."/>
            <person name="Quiroz J."/>
            <person name="Raj R."/>
            <person name="Weissenberger G."/>
            <person name="Xin Y."/>
            <person name="Zou X."/>
            <person name="Han Y."/>
            <person name="Richards S."/>
            <person name="Worley K."/>
            <person name="Muzny D."/>
            <person name="Gibbs R."/>
        </authorList>
    </citation>
    <scope>NUCLEOTIDE SEQUENCE</scope>
    <source>
        <strain evidence="2">Sampled in the wild</strain>
    </source>
</reference>
<dbReference type="OrthoDB" id="269872at2759"/>
<dbReference type="PANTHER" id="PTHR23313:SF0">
    <property type="entry name" value="TESTIS-EXPRESSED PROTEIN 9"/>
    <property type="match status" value="1"/>
</dbReference>
<feature type="coiled-coil region" evidence="1">
    <location>
        <begin position="167"/>
        <end position="257"/>
    </location>
</feature>
<evidence type="ECO:0000256" key="1">
    <source>
        <dbReference type="SAM" id="Coils"/>
    </source>
</evidence>
<gene>
    <name evidence="2" type="ORF">J437_LFUL017096</name>
</gene>
<proteinExistence type="predicted"/>
<dbReference type="EMBL" id="KZ308831">
    <property type="protein sequence ID" value="KAG8234593.1"/>
    <property type="molecule type" value="Genomic_DNA"/>
</dbReference>
<organism evidence="2 3">
    <name type="scientific">Ladona fulva</name>
    <name type="common">Scarce chaser dragonfly</name>
    <name type="synonym">Libellula fulva</name>
    <dbReference type="NCBI Taxonomy" id="123851"/>
    <lineage>
        <taxon>Eukaryota</taxon>
        <taxon>Metazoa</taxon>
        <taxon>Ecdysozoa</taxon>
        <taxon>Arthropoda</taxon>
        <taxon>Hexapoda</taxon>
        <taxon>Insecta</taxon>
        <taxon>Pterygota</taxon>
        <taxon>Palaeoptera</taxon>
        <taxon>Odonata</taxon>
        <taxon>Epiprocta</taxon>
        <taxon>Anisoptera</taxon>
        <taxon>Libelluloidea</taxon>
        <taxon>Libellulidae</taxon>
        <taxon>Ladona</taxon>
    </lineage>
</organism>
<evidence type="ECO:0000313" key="3">
    <source>
        <dbReference type="Proteomes" id="UP000792457"/>
    </source>
</evidence>
<comment type="caution">
    <text evidence="2">The sequence shown here is derived from an EMBL/GenBank/DDBJ whole genome shotgun (WGS) entry which is preliminary data.</text>
</comment>
<protein>
    <submittedName>
        <fullName evidence="2">Uncharacterized protein</fullName>
    </submittedName>
</protein>
<dbReference type="PANTHER" id="PTHR23313">
    <property type="entry name" value="TSEC1-RELATED"/>
    <property type="match status" value="1"/>
</dbReference>
<name>A0A8K0KHT7_LADFU</name>
<keyword evidence="3" id="KW-1185">Reference proteome</keyword>
<reference evidence="2" key="2">
    <citation type="submission" date="2017-10" db="EMBL/GenBank/DDBJ databases">
        <title>Ladona fulva Genome sequencing and assembly.</title>
        <authorList>
            <person name="Murali S."/>
            <person name="Richards S."/>
            <person name="Bandaranaike D."/>
            <person name="Bellair M."/>
            <person name="Blankenburg K."/>
            <person name="Chao H."/>
            <person name="Dinh H."/>
            <person name="Doddapaneni H."/>
            <person name="Dugan-Rocha S."/>
            <person name="Elkadiri S."/>
            <person name="Gnanaolivu R."/>
            <person name="Hernandez B."/>
            <person name="Skinner E."/>
            <person name="Javaid M."/>
            <person name="Lee S."/>
            <person name="Li M."/>
            <person name="Ming W."/>
            <person name="Munidasa M."/>
            <person name="Muniz J."/>
            <person name="Nguyen L."/>
            <person name="Hughes D."/>
            <person name="Osuji N."/>
            <person name="Pu L.-L."/>
            <person name="Puazo M."/>
            <person name="Qu C."/>
            <person name="Quiroz J."/>
            <person name="Raj R."/>
            <person name="Weissenberger G."/>
            <person name="Xin Y."/>
            <person name="Zou X."/>
            <person name="Han Y."/>
            <person name="Worley K."/>
            <person name="Muzny D."/>
            <person name="Gibbs R."/>
        </authorList>
    </citation>
    <scope>NUCLEOTIDE SEQUENCE</scope>
    <source>
        <strain evidence="2">Sampled in the wild</strain>
    </source>
</reference>
<sequence>MNIMEEKLLRREEEFHRYNAELELKTKSLMKEAEIIMSEQENFKFTPTIDYSCVPSPRERDNGCANRKKTSIGDSPQDFEFSMALISNRTGYGSCASLQSIKEPLFETCGRSDTSERMCQEKKKSSASESIIRVLQTKVKVLQSELNTVRCDYRKKTEDLEKHKVFVKQLDEEKKKASVQISTLQEQLSRRQISISDVSSKLREKETENACLKKEIENLKKELKSVSQIASSSDVRLNRALEEVDKLKNALKTSALQGKVIKCFVLFNFHWYHMYYISYCYLMKKNIKLLFHMAFDASKHL</sequence>
<keyword evidence="1" id="KW-0175">Coiled coil</keyword>